<evidence type="ECO:0000313" key="5">
    <source>
        <dbReference type="Proteomes" id="UP000016986"/>
    </source>
</evidence>
<dbReference type="Gene3D" id="1.10.10.10">
    <property type="entry name" value="Winged helix-like DNA-binding domain superfamily/Winged helix DNA-binding domain"/>
    <property type="match status" value="1"/>
</dbReference>
<evidence type="ECO:0000313" key="4">
    <source>
        <dbReference type="EMBL" id="GAD51329.1"/>
    </source>
</evidence>
<dbReference type="SUPFAM" id="SSF46785">
    <property type="entry name" value="Winged helix' DNA-binding domain"/>
    <property type="match status" value="1"/>
</dbReference>
<keyword evidence="2" id="KW-0804">Transcription</keyword>
<keyword evidence="1" id="KW-0805">Transcription regulation</keyword>
<comment type="caution">
    <text evidence="4">The sequence shown here is derived from an EMBL/GenBank/DDBJ whole genome shotgun (WGS) entry which is preliminary data.</text>
</comment>
<keyword evidence="5" id="KW-1185">Reference proteome</keyword>
<feature type="domain" description="HTH deoR-type" evidence="3">
    <location>
        <begin position="17"/>
        <end position="61"/>
    </location>
</feature>
<accession>U3A133</accession>
<reference evidence="4 5" key="1">
    <citation type="submission" date="2013-09" db="EMBL/GenBank/DDBJ databases">
        <title>Whole genome sequencing of Halarchaeum acidiphilum strain MH1-52-1.</title>
        <authorList>
            <person name="Shimane Y."/>
            <person name="Minegishi H."/>
            <person name="Nishi S."/>
            <person name="Echigo A."/>
            <person name="Shuto A."/>
            <person name="Konishi M."/>
            <person name="Ito T."/>
            <person name="Ohkuma M."/>
            <person name="Ohta Y."/>
            <person name="Nagano Y."/>
            <person name="Tsubouchi T."/>
            <person name="Mori K."/>
            <person name="Usui K."/>
            <person name="Kamekura M."/>
            <person name="Usami R."/>
            <person name="Takaki Y."/>
            <person name="Hatada Y."/>
        </authorList>
    </citation>
    <scope>NUCLEOTIDE SEQUENCE [LARGE SCALE GENOMIC DNA]</scope>
    <source>
        <strain evidence="4 5">JCM 16109</strain>
    </source>
</reference>
<dbReference type="eggNOG" id="arCOG08095">
    <property type="taxonomic scope" value="Archaea"/>
</dbReference>
<dbReference type="GO" id="GO:0003700">
    <property type="term" value="F:DNA-binding transcription factor activity"/>
    <property type="evidence" value="ECO:0007669"/>
    <property type="project" value="InterPro"/>
</dbReference>
<dbReference type="AlphaFoldDB" id="U3A133"/>
<dbReference type="Pfam" id="PF08220">
    <property type="entry name" value="HTH_DeoR"/>
    <property type="match status" value="1"/>
</dbReference>
<gene>
    <name evidence="4" type="ORF">MBEHAL_0089</name>
</gene>
<proteinExistence type="predicted"/>
<sequence length="79" mass="9231">MGDGTRSGPFEKQHPDEALVRFIETEEVVTTREVADRFDYHLQTARRRLNALHDEGVIERKDVGKRFVWWISDESSTRG</sequence>
<evidence type="ECO:0000256" key="2">
    <source>
        <dbReference type="ARBA" id="ARBA00023163"/>
    </source>
</evidence>
<dbReference type="RefSeq" id="WP_020222179.1">
    <property type="nucleotide sequence ID" value="NZ_BANO01000172.1"/>
</dbReference>
<evidence type="ECO:0000256" key="1">
    <source>
        <dbReference type="ARBA" id="ARBA00023015"/>
    </source>
</evidence>
<protein>
    <recommendedName>
        <fullName evidence="3">HTH deoR-type domain-containing protein</fullName>
    </recommendedName>
</protein>
<dbReference type="OrthoDB" id="214902at2157"/>
<dbReference type="InterPro" id="IPR036388">
    <property type="entry name" value="WH-like_DNA-bd_sf"/>
</dbReference>
<evidence type="ECO:0000259" key="3">
    <source>
        <dbReference type="Pfam" id="PF08220"/>
    </source>
</evidence>
<dbReference type="EMBL" id="BATA01000001">
    <property type="protein sequence ID" value="GAD51329.1"/>
    <property type="molecule type" value="Genomic_DNA"/>
</dbReference>
<organism evidence="4 5">
    <name type="scientific">Halarchaeum acidiphilum MH1-52-1</name>
    <dbReference type="NCBI Taxonomy" id="1261545"/>
    <lineage>
        <taxon>Archaea</taxon>
        <taxon>Methanobacteriati</taxon>
        <taxon>Methanobacteriota</taxon>
        <taxon>Stenosarchaea group</taxon>
        <taxon>Halobacteria</taxon>
        <taxon>Halobacteriales</taxon>
        <taxon>Halobacteriaceae</taxon>
    </lineage>
</organism>
<dbReference type="InterPro" id="IPR036390">
    <property type="entry name" value="WH_DNA-bd_sf"/>
</dbReference>
<name>U3A133_9EURY</name>
<dbReference type="Proteomes" id="UP000016986">
    <property type="component" value="Unassembled WGS sequence"/>
</dbReference>
<dbReference type="InterPro" id="IPR001034">
    <property type="entry name" value="DeoR_HTH"/>
</dbReference>